<dbReference type="Proteomes" id="UP001174936">
    <property type="component" value="Unassembled WGS sequence"/>
</dbReference>
<dbReference type="EMBL" id="JAULSV010000005">
    <property type="protein sequence ID" value="KAK0642906.1"/>
    <property type="molecule type" value="Genomic_DNA"/>
</dbReference>
<reference evidence="2" key="1">
    <citation type="submission" date="2023-06" db="EMBL/GenBank/DDBJ databases">
        <title>Genome-scale phylogeny and comparative genomics of the fungal order Sordariales.</title>
        <authorList>
            <consortium name="Lawrence Berkeley National Laboratory"/>
            <person name="Hensen N."/>
            <person name="Bonometti L."/>
            <person name="Westerberg I."/>
            <person name="Brannstrom I.O."/>
            <person name="Guillou S."/>
            <person name="Cros-Aarteil S."/>
            <person name="Calhoun S."/>
            <person name="Haridas S."/>
            <person name="Kuo A."/>
            <person name="Mondo S."/>
            <person name="Pangilinan J."/>
            <person name="Riley R."/>
            <person name="Labutti K."/>
            <person name="Andreopoulos B."/>
            <person name="Lipzen A."/>
            <person name="Chen C."/>
            <person name="Yanf M."/>
            <person name="Daum C."/>
            <person name="Ng V."/>
            <person name="Clum A."/>
            <person name="Steindorff A."/>
            <person name="Ohm R."/>
            <person name="Martin F."/>
            <person name="Silar P."/>
            <person name="Natvig D."/>
            <person name="Lalanne C."/>
            <person name="Gautier V."/>
            <person name="Ament-Velasquez S.L."/>
            <person name="Kruys A."/>
            <person name="Hutchinson M.I."/>
            <person name="Powell A.J."/>
            <person name="Barry K."/>
            <person name="Miller A.N."/>
            <person name="Grigoriev I.V."/>
            <person name="Debuchy R."/>
            <person name="Gladieux P."/>
            <person name="Thoren M.H."/>
            <person name="Johannesson H."/>
        </authorList>
    </citation>
    <scope>NUCLEOTIDE SEQUENCE</scope>
    <source>
        <strain evidence="2">SMH2532-1</strain>
    </source>
</reference>
<comment type="caution">
    <text evidence="2">The sequence shown here is derived from an EMBL/GenBank/DDBJ whole genome shotgun (WGS) entry which is preliminary data.</text>
</comment>
<feature type="domain" description="F-box" evidence="1">
    <location>
        <begin position="30"/>
        <end position="75"/>
    </location>
</feature>
<dbReference type="SMART" id="SM00256">
    <property type="entry name" value="FBOX"/>
    <property type="match status" value="1"/>
</dbReference>
<dbReference type="Pfam" id="PF12937">
    <property type="entry name" value="F-box-like"/>
    <property type="match status" value="1"/>
</dbReference>
<gene>
    <name evidence="2" type="ORF">B0T16DRAFT_414925</name>
</gene>
<dbReference type="Gene3D" id="1.20.1280.50">
    <property type="match status" value="1"/>
</dbReference>
<proteinExistence type="predicted"/>
<name>A0AA40CL35_9PEZI</name>
<organism evidence="2 3">
    <name type="scientific">Cercophora newfieldiana</name>
    <dbReference type="NCBI Taxonomy" id="92897"/>
    <lineage>
        <taxon>Eukaryota</taxon>
        <taxon>Fungi</taxon>
        <taxon>Dikarya</taxon>
        <taxon>Ascomycota</taxon>
        <taxon>Pezizomycotina</taxon>
        <taxon>Sordariomycetes</taxon>
        <taxon>Sordariomycetidae</taxon>
        <taxon>Sordariales</taxon>
        <taxon>Lasiosphaeriaceae</taxon>
        <taxon>Cercophora</taxon>
    </lineage>
</organism>
<protein>
    <recommendedName>
        <fullName evidence="1">F-box domain-containing protein</fullName>
    </recommendedName>
</protein>
<dbReference type="PANTHER" id="PTHR42057:SF2">
    <property type="entry name" value="F-BOX DOMAIN PROTEIN (AFU_ORTHOLOGUE AFUA_4G00200)-RELATED"/>
    <property type="match status" value="1"/>
</dbReference>
<keyword evidence="3" id="KW-1185">Reference proteome</keyword>
<dbReference type="InterPro" id="IPR001810">
    <property type="entry name" value="F-box_dom"/>
</dbReference>
<evidence type="ECO:0000313" key="2">
    <source>
        <dbReference type="EMBL" id="KAK0642906.1"/>
    </source>
</evidence>
<dbReference type="SUPFAM" id="SSF81383">
    <property type="entry name" value="F-box domain"/>
    <property type="match status" value="1"/>
</dbReference>
<dbReference type="AlphaFoldDB" id="A0AA40CL35"/>
<dbReference type="SUPFAM" id="SSF52047">
    <property type="entry name" value="RNI-like"/>
    <property type="match status" value="1"/>
</dbReference>
<sequence>MTHPRPRRQDSIHQRITPKRRITTSKKKKKMELDSLPTEILRSIFDELDLTELRALRLVCRRLDLIASHSVMKELVFRLYKPDFDMLQSIASRPEYAEHVTSLLYDATMMSSKGHDFEAHVQACLRRRSIVYYYNGILGDGRDRTRLTEADLRRDFEMYERFFATQQKILDDDIDYRVLEEVISKLPNLREISVSSNPSAGEAEIEMGQNTWGSLPFEWCEFCDAEVSSGGVDYGDGPSRHLRALFRGVHKAGTQLRAIRAKGMHYSFFDSGKFGLARMTHLFENLTCFEISIGALAEWDYDWYENQQDRFILAPHVVDGSVCRTTMQQGVLRTALLKMPNLTKLRLIIFGIMQHWQIANGSCQPPALEDMISPEQSWPKLEVLTLEGMYAKHEQLADLILRHNSTLVSLELNKIRIQKGSWRNLLPQLKDGFSGRQIHVKVGHDLEDWNEEGERNADWVHRGGQHAVQEYFDDPGISRIPLESGARASARIILPEIYDSEEWTEDEDTFDLFA</sequence>
<dbReference type="PANTHER" id="PTHR42057">
    <property type="entry name" value="F-BOX DOMAIN PROTEIN (AFU_ORTHOLOGUE AFUA_4G00200)"/>
    <property type="match status" value="1"/>
</dbReference>
<accession>A0AA40CL35</accession>
<dbReference type="InterPro" id="IPR036047">
    <property type="entry name" value="F-box-like_dom_sf"/>
</dbReference>
<evidence type="ECO:0000313" key="3">
    <source>
        <dbReference type="Proteomes" id="UP001174936"/>
    </source>
</evidence>
<dbReference type="PROSITE" id="PS50181">
    <property type="entry name" value="FBOX"/>
    <property type="match status" value="1"/>
</dbReference>
<evidence type="ECO:0000259" key="1">
    <source>
        <dbReference type="PROSITE" id="PS50181"/>
    </source>
</evidence>